<dbReference type="SUPFAM" id="SSF50814">
    <property type="entry name" value="Lipocalins"/>
    <property type="match status" value="1"/>
</dbReference>
<dbReference type="InterPro" id="IPR012674">
    <property type="entry name" value="Calycin"/>
</dbReference>
<dbReference type="Gene3D" id="2.40.128.20">
    <property type="match status" value="1"/>
</dbReference>
<dbReference type="GO" id="GO:0008289">
    <property type="term" value="F:lipid binding"/>
    <property type="evidence" value="ECO:0007669"/>
    <property type="project" value="InterPro"/>
</dbReference>
<comment type="similarity">
    <text evidence="1">Belongs to the calycin superfamily. Fatty-acid binding protein (FABP) family.</text>
</comment>
<accession>A0A0N5CHP9</accession>
<evidence type="ECO:0000256" key="1">
    <source>
        <dbReference type="ARBA" id="ARBA00008390"/>
    </source>
</evidence>
<proteinExistence type="inferred from homology"/>
<protein>
    <submittedName>
        <fullName evidence="3">Lipocalin-like domain-containing protein</fullName>
    </submittedName>
</protein>
<dbReference type="InterPro" id="IPR031259">
    <property type="entry name" value="ILBP"/>
</dbReference>
<dbReference type="Proteomes" id="UP000046392">
    <property type="component" value="Unplaced"/>
</dbReference>
<reference evidence="3" key="1">
    <citation type="submission" date="2017-02" db="UniProtKB">
        <authorList>
            <consortium name="WormBaseParasite"/>
        </authorList>
    </citation>
    <scope>IDENTIFICATION</scope>
</reference>
<dbReference type="PANTHER" id="PTHR11955">
    <property type="entry name" value="FATTY ACID BINDING PROTEIN"/>
    <property type="match status" value="1"/>
</dbReference>
<dbReference type="WBParaSite" id="SPAL_0001736300.1">
    <property type="protein sequence ID" value="SPAL_0001736300.1"/>
    <property type="gene ID" value="SPAL_0001736300"/>
</dbReference>
<name>A0A0N5CHP9_STREA</name>
<dbReference type="AlphaFoldDB" id="A0A0N5CHP9"/>
<organism evidence="2 3">
    <name type="scientific">Strongyloides papillosus</name>
    <name type="common">Intestinal threadworm</name>
    <dbReference type="NCBI Taxonomy" id="174720"/>
    <lineage>
        <taxon>Eukaryota</taxon>
        <taxon>Metazoa</taxon>
        <taxon>Ecdysozoa</taxon>
        <taxon>Nematoda</taxon>
        <taxon>Chromadorea</taxon>
        <taxon>Rhabditida</taxon>
        <taxon>Tylenchina</taxon>
        <taxon>Panagrolaimomorpha</taxon>
        <taxon>Strongyloidoidea</taxon>
        <taxon>Strongyloididae</taxon>
        <taxon>Strongyloides</taxon>
    </lineage>
</organism>
<evidence type="ECO:0000313" key="3">
    <source>
        <dbReference type="WBParaSite" id="SPAL_0001736300.1"/>
    </source>
</evidence>
<dbReference type="CDD" id="cd00742">
    <property type="entry name" value="FABP"/>
    <property type="match status" value="1"/>
</dbReference>
<keyword evidence="2" id="KW-1185">Reference proteome</keyword>
<dbReference type="STRING" id="174720.A0A0N5CHP9"/>
<evidence type="ECO:0000313" key="2">
    <source>
        <dbReference type="Proteomes" id="UP000046392"/>
    </source>
</evidence>
<sequence length="119" mass="14018">MDEYLKEYGINFILRKLTKRIKDKCIFVIEGDKVTCTSESIFKTYTLSWVLNKKTLITSLDGRKYYSTFNYEDGKMFERQSPYNEGDKLSTIIRYVKDGKFVVESECNGVKATICYRRV</sequence>